<dbReference type="InterPro" id="IPR036322">
    <property type="entry name" value="WD40_repeat_dom_sf"/>
</dbReference>
<organism evidence="8 9">
    <name type="scientific">Aspergillus keveii</name>
    <dbReference type="NCBI Taxonomy" id="714993"/>
    <lineage>
        <taxon>Eukaryota</taxon>
        <taxon>Fungi</taxon>
        <taxon>Dikarya</taxon>
        <taxon>Ascomycota</taxon>
        <taxon>Pezizomycotina</taxon>
        <taxon>Eurotiomycetes</taxon>
        <taxon>Eurotiomycetidae</taxon>
        <taxon>Eurotiales</taxon>
        <taxon>Aspergillaceae</taxon>
        <taxon>Aspergillus</taxon>
        <taxon>Aspergillus subgen. Nidulantes</taxon>
    </lineage>
</organism>
<gene>
    <name evidence="8" type="ORF">BJX66DRAFT_332184</name>
</gene>
<comment type="subcellular location">
    <subcellularLocation>
        <location evidence="1">Mitochondrion outer membrane</location>
        <topology evidence="1">Peripheral membrane protein</topology>
        <orientation evidence="1">Cytoplasmic side</orientation>
    </subcellularLocation>
</comment>
<dbReference type="PANTHER" id="PTHR22847">
    <property type="entry name" value="WD40 REPEAT PROTEIN"/>
    <property type="match status" value="1"/>
</dbReference>
<comment type="function">
    <text evidence="6">Involved in mitochondrial fission. Acts as an adapter protein required to form mitochondrial fission complexes. Formation of these complexes is required to promote constriction and fission of the mitochondrial compartment at a late step in mitochondrial division.</text>
</comment>
<evidence type="ECO:0000256" key="1">
    <source>
        <dbReference type="ARBA" id="ARBA00004570"/>
    </source>
</evidence>
<dbReference type="Proteomes" id="UP001610563">
    <property type="component" value="Unassembled WGS sequence"/>
</dbReference>
<protein>
    <recommendedName>
        <fullName evidence="5">Mitochondrial division protein 1</fullName>
    </recommendedName>
</protein>
<reference evidence="8 9" key="1">
    <citation type="submission" date="2024-07" db="EMBL/GenBank/DDBJ databases">
        <title>Section-level genome sequencing and comparative genomics of Aspergillus sections Usti and Cavernicolus.</title>
        <authorList>
            <consortium name="Lawrence Berkeley National Laboratory"/>
            <person name="Nybo J.L."/>
            <person name="Vesth T.C."/>
            <person name="Theobald S."/>
            <person name="Frisvad J.C."/>
            <person name="Larsen T.O."/>
            <person name="Kjaerboelling I."/>
            <person name="Rothschild-Mancinelli K."/>
            <person name="Lyhne E.K."/>
            <person name="Kogle M.E."/>
            <person name="Barry K."/>
            <person name="Clum A."/>
            <person name="Na H."/>
            <person name="Ledsgaard L."/>
            <person name="Lin J."/>
            <person name="Lipzen A."/>
            <person name="Kuo A."/>
            <person name="Riley R."/>
            <person name="Mondo S."/>
            <person name="Labutti K."/>
            <person name="Haridas S."/>
            <person name="Pangalinan J."/>
            <person name="Salamov A.A."/>
            <person name="Simmons B.A."/>
            <person name="Magnuson J.K."/>
            <person name="Chen J."/>
            <person name="Drula E."/>
            <person name="Henrissat B."/>
            <person name="Wiebenga A."/>
            <person name="Lubbers R.J."/>
            <person name="Gomes A.C."/>
            <person name="Makela M.R."/>
            <person name="Stajich J."/>
            <person name="Grigoriev I.V."/>
            <person name="Mortensen U.H."/>
            <person name="De Vries R.P."/>
            <person name="Baker S.E."/>
            <person name="Andersen M.R."/>
        </authorList>
    </citation>
    <scope>NUCLEOTIDE SEQUENCE [LARGE SCALE GENOMIC DNA]</scope>
    <source>
        <strain evidence="8 9">CBS 209.92</strain>
    </source>
</reference>
<dbReference type="SMART" id="SM00320">
    <property type="entry name" value="WD40"/>
    <property type="match status" value="2"/>
</dbReference>
<dbReference type="EMBL" id="JBFTWV010000003">
    <property type="protein sequence ID" value="KAL2800625.1"/>
    <property type="molecule type" value="Genomic_DNA"/>
</dbReference>
<dbReference type="InterPro" id="IPR019775">
    <property type="entry name" value="WD40_repeat_CS"/>
</dbReference>
<sequence length="275" mass="30609">MSSCLKKDICNLGAPATLLQDITVHHVSECIPPELRYSCLYWGKHLQMSGIYVYDKDFIHEFLKKHLLHWLEVLSLIGKASEAICIISELFSRVSPSDCPRFDTFLQDAKQFTLHSQHCLQQAPLQVYASALAFAPAHSVIRRQFRTESFGWLLEPLGSAPAQDDMWLRNEAEGHSSRVNAVAFSHDDTMLASASVGTTICLWDTTTRQCVQTLKGHHASVNAVAFHPAGNKILATGSVDETIRLWDIPTGQCMHILEGHSGWINTIAFSPDAKP</sequence>
<dbReference type="PROSITE" id="PS00678">
    <property type="entry name" value="WD_REPEATS_1"/>
    <property type="match status" value="1"/>
</dbReference>
<feature type="repeat" description="WD" evidence="7">
    <location>
        <begin position="214"/>
        <end position="256"/>
    </location>
</feature>
<evidence type="ECO:0000313" key="8">
    <source>
        <dbReference type="EMBL" id="KAL2800625.1"/>
    </source>
</evidence>
<proteinExistence type="inferred from homology"/>
<keyword evidence="9" id="KW-1185">Reference proteome</keyword>
<dbReference type="InterPro" id="IPR001680">
    <property type="entry name" value="WD40_rpt"/>
</dbReference>
<dbReference type="Gene3D" id="2.130.10.10">
    <property type="entry name" value="YVTN repeat-like/Quinoprotein amine dehydrogenase"/>
    <property type="match status" value="1"/>
</dbReference>
<dbReference type="SUPFAM" id="SSF50978">
    <property type="entry name" value="WD40 repeat-like"/>
    <property type="match status" value="1"/>
</dbReference>
<evidence type="ECO:0000256" key="4">
    <source>
        <dbReference type="ARBA" id="ARBA00038415"/>
    </source>
</evidence>
<comment type="similarity">
    <text evidence="4">Belongs to the WD repeat MDV1/CAF4 family.</text>
</comment>
<evidence type="ECO:0000313" key="9">
    <source>
        <dbReference type="Proteomes" id="UP001610563"/>
    </source>
</evidence>
<evidence type="ECO:0000256" key="5">
    <source>
        <dbReference type="ARBA" id="ARBA00039789"/>
    </source>
</evidence>
<evidence type="ECO:0000256" key="2">
    <source>
        <dbReference type="ARBA" id="ARBA00022574"/>
    </source>
</evidence>
<keyword evidence="3" id="KW-0677">Repeat</keyword>
<feature type="repeat" description="WD" evidence="7">
    <location>
        <begin position="172"/>
        <end position="213"/>
    </location>
</feature>
<evidence type="ECO:0000256" key="7">
    <source>
        <dbReference type="PROSITE-ProRule" id="PRU00221"/>
    </source>
</evidence>
<evidence type="ECO:0000256" key="3">
    <source>
        <dbReference type="ARBA" id="ARBA00022737"/>
    </source>
</evidence>
<keyword evidence="2 7" id="KW-0853">WD repeat</keyword>
<name>A0ABR4GQ66_9EURO</name>
<dbReference type="Pfam" id="PF00400">
    <property type="entry name" value="WD40"/>
    <property type="match status" value="3"/>
</dbReference>
<dbReference type="PROSITE" id="PS50294">
    <property type="entry name" value="WD_REPEATS_REGION"/>
    <property type="match status" value="2"/>
</dbReference>
<accession>A0ABR4GQ66</accession>
<dbReference type="InterPro" id="IPR015943">
    <property type="entry name" value="WD40/YVTN_repeat-like_dom_sf"/>
</dbReference>
<evidence type="ECO:0000256" key="6">
    <source>
        <dbReference type="ARBA" id="ARBA00043913"/>
    </source>
</evidence>
<comment type="caution">
    <text evidence="8">The sequence shown here is derived from an EMBL/GenBank/DDBJ whole genome shotgun (WGS) entry which is preliminary data.</text>
</comment>
<dbReference type="PROSITE" id="PS50082">
    <property type="entry name" value="WD_REPEATS_2"/>
    <property type="match status" value="2"/>
</dbReference>
<dbReference type="PANTHER" id="PTHR22847:SF637">
    <property type="entry name" value="WD REPEAT DOMAIN 5B"/>
    <property type="match status" value="1"/>
</dbReference>